<keyword evidence="1" id="KW-0472">Membrane</keyword>
<proteinExistence type="predicted"/>
<feature type="transmembrane region" description="Helical" evidence="1">
    <location>
        <begin position="12"/>
        <end position="32"/>
    </location>
</feature>
<dbReference type="AlphaFoldDB" id="A0A7C5USP0"/>
<name>A0A7C5USP0_UNCC3</name>
<dbReference type="EMBL" id="DRVY01000051">
    <property type="protein sequence ID" value="HHR92229.1"/>
    <property type="molecule type" value="Genomic_DNA"/>
</dbReference>
<keyword evidence="1" id="KW-0812">Transmembrane</keyword>
<organism evidence="2">
    <name type="scientific">candidate division CPR3 bacterium</name>
    <dbReference type="NCBI Taxonomy" id="2268181"/>
    <lineage>
        <taxon>Bacteria</taxon>
        <taxon>Bacteria division CPR3</taxon>
    </lineage>
</organism>
<reference evidence="2" key="1">
    <citation type="journal article" date="2020" name="mSystems">
        <title>Genome- and Community-Level Interaction Insights into Carbon Utilization and Element Cycling Functions of Hydrothermarchaeota in Hydrothermal Sediment.</title>
        <authorList>
            <person name="Zhou Z."/>
            <person name="Liu Y."/>
            <person name="Xu W."/>
            <person name="Pan J."/>
            <person name="Luo Z.H."/>
            <person name="Li M."/>
        </authorList>
    </citation>
    <scope>NUCLEOTIDE SEQUENCE [LARGE SCALE GENOMIC DNA]</scope>
    <source>
        <strain evidence="2">SpSt-1042</strain>
    </source>
</reference>
<keyword evidence="1" id="KW-1133">Transmembrane helix</keyword>
<comment type="caution">
    <text evidence="2">The sequence shown here is derived from an EMBL/GenBank/DDBJ whole genome shotgun (WGS) entry which is preliminary data.</text>
</comment>
<evidence type="ECO:0000313" key="2">
    <source>
        <dbReference type="EMBL" id="HHR92229.1"/>
    </source>
</evidence>
<evidence type="ECO:0000256" key="1">
    <source>
        <dbReference type="SAM" id="Phobius"/>
    </source>
</evidence>
<gene>
    <name evidence="2" type="ORF">ENL96_01825</name>
</gene>
<protein>
    <submittedName>
        <fullName evidence="2">Uncharacterized protein</fullName>
    </submittedName>
</protein>
<accession>A0A7C5USP0</accession>
<sequence length="182" mass="20563">MENEKKYSFLSLVGEGLIVVLLVFLFVMPFFVADLLTPGYREEYDTAQNRPEPLNTISEESVEGNQTVLGTHSFVAKEKVTMLVPKTLKHAILESYTSSDTEGHFKYKFVSAKEDMVLKVKNETSSRKGLEVLILGDWKGELYIGGQLYHEGFVFYLDPQEDVFITAKPASLEELELEVAVL</sequence>